<dbReference type="GO" id="GO:0005524">
    <property type="term" value="F:ATP binding"/>
    <property type="evidence" value="ECO:0007669"/>
    <property type="project" value="UniProtKB-KW"/>
</dbReference>
<feature type="compositionally biased region" description="Basic and acidic residues" evidence="8">
    <location>
        <begin position="233"/>
        <end position="247"/>
    </location>
</feature>
<gene>
    <name evidence="11" type="primary">DHX37</name>
    <name evidence="11" type="ORF">HK103_003302</name>
</gene>
<keyword evidence="3" id="KW-0547">Nucleotide-binding</keyword>
<evidence type="ECO:0000256" key="1">
    <source>
        <dbReference type="ARBA" id="ARBA00008792"/>
    </source>
</evidence>
<evidence type="ECO:0000256" key="4">
    <source>
        <dbReference type="ARBA" id="ARBA00022801"/>
    </source>
</evidence>
<evidence type="ECO:0000256" key="7">
    <source>
        <dbReference type="ARBA" id="ARBA00047984"/>
    </source>
</evidence>
<dbReference type="PROSITE" id="PS51192">
    <property type="entry name" value="HELICASE_ATP_BIND_1"/>
    <property type="match status" value="1"/>
</dbReference>
<dbReference type="CDD" id="cd18791">
    <property type="entry name" value="SF2_C_RHA"/>
    <property type="match status" value="1"/>
</dbReference>
<dbReference type="PANTHER" id="PTHR18934:SF99">
    <property type="entry name" value="ATP-DEPENDENT RNA HELICASE DHX37-RELATED"/>
    <property type="match status" value="1"/>
</dbReference>
<dbReference type="SMART" id="SM00490">
    <property type="entry name" value="HELICc"/>
    <property type="match status" value="1"/>
</dbReference>
<evidence type="ECO:0000259" key="9">
    <source>
        <dbReference type="PROSITE" id="PS51192"/>
    </source>
</evidence>
<dbReference type="Pfam" id="PF00271">
    <property type="entry name" value="Helicase_C"/>
    <property type="match status" value="1"/>
</dbReference>
<name>A0AAD5Y465_9FUNG</name>
<dbReference type="SMART" id="SM00847">
    <property type="entry name" value="HA2"/>
    <property type="match status" value="1"/>
</dbReference>
<dbReference type="Proteomes" id="UP001210925">
    <property type="component" value="Unassembled WGS sequence"/>
</dbReference>
<dbReference type="PROSITE" id="PS00690">
    <property type="entry name" value="DEAH_ATP_HELICASE"/>
    <property type="match status" value="1"/>
</dbReference>
<feature type="region of interest" description="Disordered" evidence="8">
    <location>
        <begin position="185"/>
        <end position="258"/>
    </location>
</feature>
<dbReference type="InterPro" id="IPR007502">
    <property type="entry name" value="Helicase-assoc_dom"/>
</dbReference>
<dbReference type="InterPro" id="IPR027417">
    <property type="entry name" value="P-loop_NTPase"/>
</dbReference>
<evidence type="ECO:0000259" key="10">
    <source>
        <dbReference type="PROSITE" id="PS51194"/>
    </source>
</evidence>
<feature type="domain" description="Helicase C-terminal" evidence="10">
    <location>
        <begin position="624"/>
        <end position="804"/>
    </location>
</feature>
<dbReference type="InterPro" id="IPR002464">
    <property type="entry name" value="DNA/RNA_helicase_DEAH_CS"/>
</dbReference>
<dbReference type="GO" id="GO:0000462">
    <property type="term" value="P:maturation of SSU-rRNA from tricistronic rRNA transcript (SSU-rRNA, 5.8S rRNA, LSU-rRNA)"/>
    <property type="evidence" value="ECO:0007669"/>
    <property type="project" value="TreeGrafter"/>
</dbReference>
<dbReference type="GO" id="GO:0003724">
    <property type="term" value="F:RNA helicase activity"/>
    <property type="evidence" value="ECO:0007669"/>
    <property type="project" value="UniProtKB-EC"/>
</dbReference>
<reference evidence="11" key="1">
    <citation type="submission" date="2020-05" db="EMBL/GenBank/DDBJ databases">
        <title>Phylogenomic resolution of chytrid fungi.</title>
        <authorList>
            <person name="Stajich J.E."/>
            <person name="Amses K."/>
            <person name="Simmons R."/>
            <person name="Seto K."/>
            <person name="Myers J."/>
            <person name="Bonds A."/>
            <person name="Quandt C.A."/>
            <person name="Barry K."/>
            <person name="Liu P."/>
            <person name="Grigoriev I."/>
            <person name="Longcore J.E."/>
            <person name="James T.Y."/>
        </authorList>
    </citation>
    <scope>NUCLEOTIDE SEQUENCE</scope>
    <source>
        <strain evidence="11">PLAUS21</strain>
    </source>
</reference>
<keyword evidence="6" id="KW-0067">ATP-binding</keyword>
<comment type="catalytic activity">
    <reaction evidence="7">
        <text>ATP + H2O = ADP + phosphate + H(+)</text>
        <dbReference type="Rhea" id="RHEA:13065"/>
        <dbReference type="ChEBI" id="CHEBI:15377"/>
        <dbReference type="ChEBI" id="CHEBI:15378"/>
        <dbReference type="ChEBI" id="CHEBI:30616"/>
        <dbReference type="ChEBI" id="CHEBI:43474"/>
        <dbReference type="ChEBI" id="CHEBI:456216"/>
        <dbReference type="EC" id="3.6.4.13"/>
    </reaction>
</comment>
<dbReference type="InterPro" id="IPR014001">
    <property type="entry name" value="Helicase_ATP-bd"/>
</dbReference>
<organism evidence="11 12">
    <name type="scientific">Boothiomyces macroporosus</name>
    <dbReference type="NCBI Taxonomy" id="261099"/>
    <lineage>
        <taxon>Eukaryota</taxon>
        <taxon>Fungi</taxon>
        <taxon>Fungi incertae sedis</taxon>
        <taxon>Chytridiomycota</taxon>
        <taxon>Chytridiomycota incertae sedis</taxon>
        <taxon>Chytridiomycetes</taxon>
        <taxon>Rhizophydiales</taxon>
        <taxon>Terramycetaceae</taxon>
        <taxon>Boothiomyces</taxon>
    </lineage>
</organism>
<evidence type="ECO:0000256" key="8">
    <source>
        <dbReference type="SAM" id="MobiDB-lite"/>
    </source>
</evidence>
<dbReference type="InterPro" id="IPR003593">
    <property type="entry name" value="AAA+_ATPase"/>
</dbReference>
<comment type="similarity">
    <text evidence="1">Belongs to the DEAD box helicase family. DEAH subfamily.</text>
</comment>
<keyword evidence="12" id="KW-1185">Reference proteome</keyword>
<dbReference type="InterPro" id="IPR056371">
    <property type="entry name" value="DHX37-like_C"/>
</dbReference>
<dbReference type="PROSITE" id="PS51194">
    <property type="entry name" value="HELICASE_CTER"/>
    <property type="match status" value="1"/>
</dbReference>
<dbReference type="PANTHER" id="PTHR18934">
    <property type="entry name" value="ATP-DEPENDENT RNA HELICASE"/>
    <property type="match status" value="1"/>
</dbReference>
<evidence type="ECO:0000313" key="12">
    <source>
        <dbReference type="Proteomes" id="UP001210925"/>
    </source>
</evidence>
<dbReference type="Pfam" id="PF23362">
    <property type="entry name" value="DHX37_C"/>
    <property type="match status" value="1"/>
</dbReference>
<evidence type="ECO:0000313" key="11">
    <source>
        <dbReference type="EMBL" id="KAJ3258708.1"/>
    </source>
</evidence>
<comment type="caution">
    <text evidence="11">The sequence shown here is derived from an EMBL/GenBank/DDBJ whole genome shotgun (WGS) entry which is preliminary data.</text>
</comment>
<dbReference type="InterPro" id="IPR011709">
    <property type="entry name" value="DEAD-box_helicase_OB_fold"/>
</dbReference>
<dbReference type="InterPro" id="IPR048333">
    <property type="entry name" value="HA2_WH"/>
</dbReference>
<dbReference type="EC" id="3.6.4.13" evidence="2"/>
<dbReference type="SMART" id="SM00382">
    <property type="entry name" value="AAA"/>
    <property type="match status" value="1"/>
</dbReference>
<evidence type="ECO:0000256" key="5">
    <source>
        <dbReference type="ARBA" id="ARBA00022806"/>
    </source>
</evidence>
<dbReference type="SMART" id="SM00487">
    <property type="entry name" value="DEXDc"/>
    <property type="match status" value="1"/>
</dbReference>
<feature type="compositionally biased region" description="Basic and acidic residues" evidence="8">
    <location>
        <begin position="185"/>
        <end position="197"/>
    </location>
</feature>
<dbReference type="Pfam" id="PF04408">
    <property type="entry name" value="WHD_HA2"/>
    <property type="match status" value="1"/>
</dbReference>
<dbReference type="SUPFAM" id="SSF52540">
    <property type="entry name" value="P-loop containing nucleoside triphosphate hydrolases"/>
    <property type="match status" value="1"/>
</dbReference>
<protein>
    <recommendedName>
        <fullName evidence="2">RNA helicase</fullName>
        <ecNumber evidence="2">3.6.4.13</ecNumber>
    </recommendedName>
</protein>
<keyword evidence="5 11" id="KW-0347">Helicase</keyword>
<dbReference type="EMBL" id="JADGKB010000024">
    <property type="protein sequence ID" value="KAJ3258708.1"/>
    <property type="molecule type" value="Genomic_DNA"/>
</dbReference>
<feature type="domain" description="Helicase ATP-binding" evidence="9">
    <location>
        <begin position="327"/>
        <end position="516"/>
    </location>
</feature>
<dbReference type="Gene3D" id="3.40.50.300">
    <property type="entry name" value="P-loop containing nucleotide triphosphate hydrolases"/>
    <property type="match status" value="3"/>
</dbReference>
<dbReference type="InterPro" id="IPR001650">
    <property type="entry name" value="Helicase_C-like"/>
</dbReference>
<evidence type="ECO:0000256" key="3">
    <source>
        <dbReference type="ARBA" id="ARBA00022741"/>
    </source>
</evidence>
<evidence type="ECO:0000256" key="6">
    <source>
        <dbReference type="ARBA" id="ARBA00022840"/>
    </source>
</evidence>
<dbReference type="GO" id="GO:0005730">
    <property type="term" value="C:nucleolus"/>
    <property type="evidence" value="ECO:0007669"/>
    <property type="project" value="TreeGrafter"/>
</dbReference>
<proteinExistence type="inferred from homology"/>
<evidence type="ECO:0000256" key="2">
    <source>
        <dbReference type="ARBA" id="ARBA00012552"/>
    </source>
</evidence>
<dbReference type="Gene3D" id="1.20.120.1080">
    <property type="match status" value="1"/>
</dbReference>
<dbReference type="Pfam" id="PF07717">
    <property type="entry name" value="OB_NTP_bind"/>
    <property type="match status" value="1"/>
</dbReference>
<feature type="region of interest" description="Disordered" evidence="8">
    <location>
        <begin position="1"/>
        <end position="49"/>
    </location>
</feature>
<dbReference type="GO" id="GO:1990904">
    <property type="term" value="C:ribonucleoprotein complex"/>
    <property type="evidence" value="ECO:0007669"/>
    <property type="project" value="UniProtKB-ARBA"/>
</dbReference>
<dbReference type="InterPro" id="IPR011545">
    <property type="entry name" value="DEAD/DEAH_box_helicase_dom"/>
</dbReference>
<sequence length="1295" mass="144729">MKNKKIKGAGFNAKARLGHSKGTGAQVPEMLLPGEKGPSGPTIELPENPKVVKMNAKKKKRMEAFIAKQLKKDARVGLYEKLAQNSFSSELLRSSKKLGTAKLSAKEKLVQALKEERAGVPRTDSSVALVKEVEVADWDTAMDEEELDLTDKEMDLVDSQLSEKEQGLSLLERAFGNNKAPEVFESSHHGATKETKESSFGSALKPTLGSALKQPFGGALKSQPGSALKRKDKTTDDKESKKPKIEDSSDEEVTEEQTLWAANVVAGEKLKQSTKSEEPKKTILKFNPTPITEEDKLSSYHVPVSRTEEIQLARMSLPVVGEEQPIMETIMANDVTILCGETGSGKTTQVPQFLYEAGFGDKKHPKYPGMIGITQPRRVAAVSMAKRVAEEMQLTNGQVSHQIRYDKGQTGVNTRIKFMTDGILLRELSSAAELNAESKKGSDLLLTSYSCIIIDEAHERTIGTDILIGWLTRIVALRNSGKIKGVKPLKLVIMSATLRVEDFTLNTTLFPKSPPPVIKVDGRQHKVVVHYNKKTPELDFMTEAFKKIVKIHTKLPHGGILVFVTGQQEVQILCKKLKKMFPQQNEKDNKPQNNKEIEEIGDIYGTDDVDAAKADGDFEWDSAGVDDFEEMVKNEELSDEEEEEVEILNGTVEDEEVEAHLPRNALGEALKKVPLHVLPLYSLLPTSEQMKIFAPVPEGSRLVVIATNVAETSLTIPGIKYVVDCGKAKERRYDSQTGIQNFQIAWTSQASADQRAGRAGRLGPGHCYRLFSSAVFHNYFEKFSKPEILRTPIQGVVLSMKAMGMNQVVGFPFPTPPNRDHLKDAETLLKYLGAVGDDLKITQEGRKMAKFPVHPRYGKMLVVASQYGLDILPYIVAIVAGMSVGEIFVRDLDLLVDKKDDEESDDFDDNEKEERKKKRGQYYKKMQNFSGVNPTSDLLMLLRAIGAYIAESKKSANLEKFCEANYLRPKAMDETVKLMKQLMNIAKSCFKFPSELDITLAPPTAKQEALVRQALLTGYVDCVAKLDEKESGFGKHAVPCYSTIWSLPNEQFVIHPSSCIFRNRPAPKWIIYDQVQGKQQIFGPDGELLQLRDKSQNIEKRWLKGVTVINEKWLFNQAKNLLNHGSFLDQPEPKYVKKRDCVQAYITPTFGPKLWQLPITEIDVEDTNFSACWFAKALLEGVVDFGLPQSKNAFYKLAPHLLTKPGVLSKSWAKNQPRVYNLLNSLTKEEVVSQSDLIEKWSEDSKFLLEPYLLWVPKDFHTVITQYWPPADIRGNTIKEKAGLIEAITKIIADA</sequence>
<dbReference type="Pfam" id="PF21010">
    <property type="entry name" value="HA2_C"/>
    <property type="match status" value="1"/>
</dbReference>
<dbReference type="GO" id="GO:0016787">
    <property type="term" value="F:hydrolase activity"/>
    <property type="evidence" value="ECO:0007669"/>
    <property type="project" value="UniProtKB-KW"/>
</dbReference>
<accession>A0AAD5Y465</accession>
<dbReference type="FunFam" id="3.40.50.300:FF:000637">
    <property type="entry name" value="ATP-dependent RNA helicase DHX37/DHR1"/>
    <property type="match status" value="1"/>
</dbReference>
<dbReference type="CDD" id="cd17982">
    <property type="entry name" value="DEXHc_DHX37"/>
    <property type="match status" value="1"/>
</dbReference>
<keyword evidence="4" id="KW-0378">Hydrolase</keyword>
<dbReference type="Pfam" id="PF00270">
    <property type="entry name" value="DEAD"/>
    <property type="match status" value="1"/>
</dbReference>
<dbReference type="GO" id="GO:0003723">
    <property type="term" value="F:RNA binding"/>
    <property type="evidence" value="ECO:0007669"/>
    <property type="project" value="TreeGrafter"/>
</dbReference>